<feature type="compositionally biased region" description="Acidic residues" evidence="1">
    <location>
        <begin position="299"/>
        <end position="308"/>
    </location>
</feature>
<organism evidence="2 3">
    <name type="scientific">Bambusicola thoracicus</name>
    <name type="common">Chinese bamboo-partridge</name>
    <name type="synonym">Perdix thoracica</name>
    <dbReference type="NCBI Taxonomy" id="9083"/>
    <lineage>
        <taxon>Eukaryota</taxon>
        <taxon>Metazoa</taxon>
        <taxon>Chordata</taxon>
        <taxon>Craniata</taxon>
        <taxon>Vertebrata</taxon>
        <taxon>Euteleostomi</taxon>
        <taxon>Archelosauria</taxon>
        <taxon>Archosauria</taxon>
        <taxon>Dinosauria</taxon>
        <taxon>Saurischia</taxon>
        <taxon>Theropoda</taxon>
        <taxon>Coelurosauria</taxon>
        <taxon>Aves</taxon>
        <taxon>Neognathae</taxon>
        <taxon>Galloanserae</taxon>
        <taxon>Galliformes</taxon>
        <taxon>Phasianidae</taxon>
        <taxon>Perdicinae</taxon>
        <taxon>Bambusicola</taxon>
    </lineage>
</organism>
<gene>
    <name evidence="2" type="ORF">CIB84_005382</name>
</gene>
<name>A0A2P4T3C4_BAMTH</name>
<dbReference type="PANTHER" id="PTHR23085:SF26">
    <property type="entry name" value="JUNCTOPHILIN-2"/>
    <property type="match status" value="1"/>
</dbReference>
<feature type="compositionally biased region" description="Low complexity" evidence="1">
    <location>
        <begin position="288"/>
        <end position="297"/>
    </location>
</feature>
<feature type="compositionally biased region" description="Polar residues" evidence="1">
    <location>
        <begin position="19"/>
        <end position="28"/>
    </location>
</feature>
<dbReference type="GO" id="GO:0030314">
    <property type="term" value="C:junctional membrane complex"/>
    <property type="evidence" value="ECO:0007669"/>
    <property type="project" value="InterPro"/>
</dbReference>
<dbReference type="OrthoDB" id="9120296at2759"/>
<evidence type="ECO:0000313" key="2">
    <source>
        <dbReference type="EMBL" id="POI30867.1"/>
    </source>
</evidence>
<dbReference type="PANTHER" id="PTHR23085">
    <property type="entry name" value="GH28348P"/>
    <property type="match status" value="1"/>
</dbReference>
<dbReference type="InterPro" id="IPR017191">
    <property type="entry name" value="Junctophilin"/>
</dbReference>
<proteinExistence type="predicted"/>
<evidence type="ECO:0000256" key="1">
    <source>
        <dbReference type="SAM" id="MobiDB-lite"/>
    </source>
</evidence>
<dbReference type="EMBL" id="PPHD01010428">
    <property type="protein sequence ID" value="POI30867.1"/>
    <property type="molecule type" value="Genomic_DNA"/>
</dbReference>
<feature type="compositionally biased region" description="Basic and acidic residues" evidence="1">
    <location>
        <begin position="90"/>
        <end position="99"/>
    </location>
</feature>
<keyword evidence="3" id="KW-1185">Reference proteome</keyword>
<dbReference type="GO" id="GO:0016529">
    <property type="term" value="C:sarcoplasmic reticulum"/>
    <property type="evidence" value="ECO:0007669"/>
    <property type="project" value="TreeGrafter"/>
</dbReference>
<dbReference type="GO" id="GO:0005886">
    <property type="term" value="C:plasma membrane"/>
    <property type="evidence" value="ECO:0007669"/>
    <property type="project" value="TreeGrafter"/>
</dbReference>
<feature type="compositionally biased region" description="Basic and acidic residues" evidence="1">
    <location>
        <begin position="49"/>
        <end position="67"/>
    </location>
</feature>
<evidence type="ECO:0000313" key="3">
    <source>
        <dbReference type="Proteomes" id="UP000237246"/>
    </source>
</evidence>
<feature type="compositionally biased region" description="Gly residues" evidence="1">
    <location>
        <begin position="131"/>
        <end position="140"/>
    </location>
</feature>
<protein>
    <submittedName>
        <fullName evidence="2">Uncharacterized protein</fullName>
    </submittedName>
</protein>
<feature type="compositionally biased region" description="Pro residues" evidence="1">
    <location>
        <begin position="73"/>
        <end position="88"/>
    </location>
</feature>
<feature type="region of interest" description="Disordered" evidence="1">
    <location>
        <begin position="1"/>
        <end position="308"/>
    </location>
</feature>
<sequence>MLLLVRTTHAKAKAEGSEQAAQAANNESGIARMMARELSPDFYQPGPEYQKRRLLQEIMENAEHAVNMEEATPPQPKGAPPPPTPPESPQLHEQDEAPRRRSPAPSPAATPPEAKRAKPQQDGALRPGSWAGAGGGGASDGEGRPASRGTVRPAEQMEIRPLQRMAREPDVEHYKGYHSYAVRTSPVSPTVDYEEEPHSERGPSSPEPQGEPQRRGGTPVPTQEPAERHVPQAEAKAEQPHPKELKQPRQRPSPEHKAVSRSEPAADRKTEGRAPGRTEHKAGAKRSPAPVVAVAAAQDAEEGDEVMW</sequence>
<comment type="caution">
    <text evidence="2">The sequence shown here is derived from an EMBL/GenBank/DDBJ whole genome shotgun (WGS) entry which is preliminary data.</text>
</comment>
<reference evidence="2 3" key="1">
    <citation type="submission" date="2018-01" db="EMBL/GenBank/DDBJ databases">
        <title>Comparison of the Chinese Bamboo Partridge and Red Junglefowl genome sequences highlights the importance of demography in genome evolution.</title>
        <authorList>
            <person name="Tiley G.P."/>
            <person name="Kimball R.T."/>
            <person name="Braun E.L."/>
            <person name="Burleigh J.G."/>
        </authorList>
    </citation>
    <scope>NUCLEOTIDE SEQUENCE [LARGE SCALE GENOMIC DNA]</scope>
    <source>
        <strain evidence="2">RTK389</strain>
        <tissue evidence="2">Blood</tissue>
    </source>
</reference>
<dbReference type="AlphaFoldDB" id="A0A2P4T3C4"/>
<dbReference type="Proteomes" id="UP000237246">
    <property type="component" value="Unassembled WGS sequence"/>
</dbReference>
<dbReference type="GO" id="GO:0005789">
    <property type="term" value="C:endoplasmic reticulum membrane"/>
    <property type="evidence" value="ECO:0007669"/>
    <property type="project" value="TreeGrafter"/>
</dbReference>
<feature type="compositionally biased region" description="Basic and acidic residues" evidence="1">
    <location>
        <begin position="165"/>
        <end position="175"/>
    </location>
</feature>
<feature type="compositionally biased region" description="Basic and acidic residues" evidence="1">
    <location>
        <begin position="225"/>
        <end position="282"/>
    </location>
</feature>
<accession>A0A2P4T3C4</accession>